<evidence type="ECO:0000313" key="2">
    <source>
        <dbReference type="EMBL" id="AEG43863.1"/>
    </source>
</evidence>
<reference evidence="2 3" key="1">
    <citation type="submission" date="2011-05" db="EMBL/GenBank/DDBJ databases">
        <title>Complete sequence of Isoptericola variabilis 225.</title>
        <authorList>
            <consortium name="US DOE Joint Genome Institute"/>
            <person name="Lucas S."/>
            <person name="Han J."/>
            <person name="Lapidus A."/>
            <person name="Cheng J.-F."/>
            <person name="Goodwin L."/>
            <person name="Pitluck S."/>
            <person name="Peters L."/>
            <person name="Mikhailova N."/>
            <person name="Zeytun A."/>
            <person name="Han C."/>
            <person name="Tapia R."/>
            <person name="Land M."/>
            <person name="Hauser L."/>
            <person name="Kyrpides N."/>
            <person name="Ivanova N."/>
            <person name="Pagani I."/>
            <person name="Siebers A."/>
            <person name="Allgaier M."/>
            <person name="Thelen M."/>
            <person name="Hugenholtz P."/>
            <person name="Gladden J."/>
            <person name="Woyke T."/>
        </authorList>
    </citation>
    <scope>NUCLEOTIDE SEQUENCE [LARGE SCALE GENOMIC DNA]</scope>
    <source>
        <strain evidence="3">225</strain>
    </source>
</reference>
<dbReference type="AlphaFoldDB" id="F6FQX8"/>
<accession>F6FQX8</accession>
<gene>
    <name evidence="2" type="ordered locus">Isova_1087</name>
</gene>
<feature type="region of interest" description="Disordered" evidence="1">
    <location>
        <begin position="1"/>
        <end position="63"/>
    </location>
</feature>
<keyword evidence="3" id="KW-1185">Reference proteome</keyword>
<evidence type="ECO:0000256" key="1">
    <source>
        <dbReference type="SAM" id="MobiDB-lite"/>
    </source>
</evidence>
<protein>
    <submittedName>
        <fullName evidence="2">Uncharacterized protein</fullName>
    </submittedName>
</protein>
<dbReference type="HOGENOM" id="CLU_2879860_0_0_11"/>
<dbReference type="KEGG" id="iva:Isova_1087"/>
<proteinExistence type="predicted"/>
<organism evidence="3">
    <name type="scientific">Isoptericola variabilis (strain 225)</name>
    <dbReference type="NCBI Taxonomy" id="743718"/>
    <lineage>
        <taxon>Bacteria</taxon>
        <taxon>Bacillati</taxon>
        <taxon>Actinomycetota</taxon>
        <taxon>Actinomycetes</taxon>
        <taxon>Micrococcales</taxon>
        <taxon>Promicromonosporaceae</taxon>
        <taxon>Isoptericola</taxon>
    </lineage>
</organism>
<feature type="compositionally biased region" description="Acidic residues" evidence="1">
    <location>
        <begin position="51"/>
        <end position="63"/>
    </location>
</feature>
<dbReference type="EMBL" id="CP002810">
    <property type="protein sequence ID" value="AEG43863.1"/>
    <property type="molecule type" value="Genomic_DNA"/>
</dbReference>
<evidence type="ECO:0000313" key="3">
    <source>
        <dbReference type="Proteomes" id="UP000009236"/>
    </source>
</evidence>
<sequence>MSEPFEPDPHDTEERIAAADPGPGGPKPAPGFGPEGEEPDVTADQARAQEGDDEPEADAADEG</sequence>
<feature type="compositionally biased region" description="Basic and acidic residues" evidence="1">
    <location>
        <begin position="7"/>
        <end position="17"/>
    </location>
</feature>
<dbReference type="RefSeq" id="WP_013838255.1">
    <property type="nucleotide sequence ID" value="NC_015588.1"/>
</dbReference>
<name>F6FQX8_ISOV2</name>
<dbReference type="Proteomes" id="UP000009236">
    <property type="component" value="Chromosome"/>
</dbReference>